<accession>A5C1L6</accession>
<dbReference type="AlphaFoldDB" id="A5C1L6"/>
<feature type="compositionally biased region" description="Basic and acidic residues" evidence="1">
    <location>
        <begin position="1"/>
        <end position="20"/>
    </location>
</feature>
<name>A5C1L6_VITVI</name>
<protein>
    <submittedName>
        <fullName evidence="2">Uncharacterized protein</fullName>
    </submittedName>
</protein>
<organism evidence="2">
    <name type="scientific">Vitis vinifera</name>
    <name type="common">Grape</name>
    <dbReference type="NCBI Taxonomy" id="29760"/>
    <lineage>
        <taxon>Eukaryota</taxon>
        <taxon>Viridiplantae</taxon>
        <taxon>Streptophyta</taxon>
        <taxon>Embryophyta</taxon>
        <taxon>Tracheophyta</taxon>
        <taxon>Spermatophyta</taxon>
        <taxon>Magnoliopsida</taxon>
        <taxon>eudicotyledons</taxon>
        <taxon>Gunneridae</taxon>
        <taxon>Pentapetalae</taxon>
        <taxon>rosids</taxon>
        <taxon>Vitales</taxon>
        <taxon>Vitaceae</taxon>
        <taxon>Viteae</taxon>
        <taxon>Vitis</taxon>
    </lineage>
</organism>
<gene>
    <name evidence="2" type="ORF">VITISV_008522</name>
</gene>
<dbReference type="EMBL" id="AM478891">
    <property type="protein sequence ID" value="CAN64112.1"/>
    <property type="molecule type" value="Genomic_DNA"/>
</dbReference>
<feature type="region of interest" description="Disordered" evidence="1">
    <location>
        <begin position="1"/>
        <end position="26"/>
    </location>
</feature>
<sequence length="88" mass="9823">MLSGLSHEEAHDTREHHTPDDSISYPDMLSGSLTKVSKPCYSPRSAVLRWCVRTPCPDIFAMDSKELSSISDCFNNQIAIKTPKLNTI</sequence>
<evidence type="ECO:0000313" key="2">
    <source>
        <dbReference type="EMBL" id="CAN64112.1"/>
    </source>
</evidence>
<reference evidence="2" key="1">
    <citation type="journal article" date="2007" name="PLoS ONE">
        <title>The first genome sequence of an elite grapevine cultivar (Pinot noir Vitis vinifera L.): coping with a highly heterozygous genome.</title>
        <authorList>
            <person name="Velasco R."/>
            <person name="Zharkikh A."/>
            <person name="Troggio M."/>
            <person name="Cartwright D.A."/>
            <person name="Cestaro A."/>
            <person name="Pruss D."/>
            <person name="Pindo M."/>
            <person name="FitzGerald L.M."/>
            <person name="Vezzulli S."/>
            <person name="Reid J."/>
            <person name="Malacarne G."/>
            <person name="Iliev D."/>
            <person name="Coppola G."/>
            <person name="Wardell B."/>
            <person name="Micheletti D."/>
            <person name="Macalma T."/>
            <person name="Facci M."/>
            <person name="Mitchell J.T."/>
            <person name="Perazzolli M."/>
            <person name="Eldredge G."/>
            <person name="Gatto P."/>
            <person name="Oyzerski R."/>
            <person name="Moretto M."/>
            <person name="Gutin N."/>
            <person name="Stefanini M."/>
            <person name="Chen Y."/>
            <person name="Segala C."/>
            <person name="Davenport C."/>
            <person name="Dematte L."/>
            <person name="Mraz A."/>
            <person name="Battilana J."/>
            <person name="Stormo K."/>
            <person name="Costa F."/>
            <person name="Tao Q."/>
            <person name="Si-Ammour A."/>
            <person name="Harkins T."/>
            <person name="Lackey A."/>
            <person name="Perbost C."/>
            <person name="Taillon B."/>
            <person name="Stella A."/>
            <person name="Solovyev V."/>
            <person name="Fawcett J.A."/>
            <person name="Sterck L."/>
            <person name="Vandepoele K."/>
            <person name="Grando S.M."/>
            <person name="Toppo S."/>
            <person name="Moser C."/>
            <person name="Lanchbury J."/>
            <person name="Bogden R."/>
            <person name="Skolnick M."/>
            <person name="Sgaramella V."/>
            <person name="Bhatnagar S.K."/>
            <person name="Fontana P."/>
            <person name="Gutin A."/>
            <person name="Van de Peer Y."/>
            <person name="Salamini F."/>
            <person name="Viola R."/>
        </authorList>
    </citation>
    <scope>NUCLEOTIDE SEQUENCE</scope>
</reference>
<proteinExistence type="predicted"/>
<evidence type="ECO:0000256" key="1">
    <source>
        <dbReference type="SAM" id="MobiDB-lite"/>
    </source>
</evidence>